<dbReference type="PROSITE" id="PS50181">
    <property type="entry name" value="FBOX"/>
    <property type="match status" value="1"/>
</dbReference>
<keyword evidence="2 3" id="KW-0040">ANK repeat</keyword>
<evidence type="ECO:0000256" key="2">
    <source>
        <dbReference type="ARBA" id="ARBA00023043"/>
    </source>
</evidence>
<feature type="repeat" description="ANK" evidence="3">
    <location>
        <begin position="105"/>
        <end position="137"/>
    </location>
</feature>
<evidence type="ECO:0000259" key="4">
    <source>
        <dbReference type="PROSITE" id="PS50181"/>
    </source>
</evidence>
<keyword evidence="6" id="KW-1185">Reference proteome</keyword>
<evidence type="ECO:0000256" key="3">
    <source>
        <dbReference type="PROSITE-ProRule" id="PRU00023"/>
    </source>
</evidence>
<sequence length="206" mass="23538">MSTSPLTTFPIAELPMELQLKVYRTMPFRSAARLIRCSKETYQLFIEELYKRSKTRGWFPLGFACATNNLRALSLCLSAGAPIDIHIPKDVSYHRWDNTSYYLVGGWRPLREAMYRLHVEATKFLLQRGADPNMTADEEASRDLDQTPLAYIFRRGVEGGQNAIRAREICLALVGAGADLSTLSAEKWREIDRMRNEQGYLPAQWS</sequence>
<dbReference type="OrthoDB" id="194358at2759"/>
<dbReference type="InterPro" id="IPR002110">
    <property type="entry name" value="Ankyrin_rpt"/>
</dbReference>
<organism evidence="5 6">
    <name type="scientific">Fusarium langsethiae</name>
    <dbReference type="NCBI Taxonomy" id="179993"/>
    <lineage>
        <taxon>Eukaryota</taxon>
        <taxon>Fungi</taxon>
        <taxon>Dikarya</taxon>
        <taxon>Ascomycota</taxon>
        <taxon>Pezizomycotina</taxon>
        <taxon>Sordariomycetes</taxon>
        <taxon>Hypocreomycetidae</taxon>
        <taxon>Hypocreales</taxon>
        <taxon>Nectriaceae</taxon>
        <taxon>Fusarium</taxon>
    </lineage>
</organism>
<name>A0A0N0V6D2_FUSLA</name>
<evidence type="ECO:0000313" key="6">
    <source>
        <dbReference type="Proteomes" id="UP000037904"/>
    </source>
</evidence>
<keyword evidence="1" id="KW-0677">Repeat</keyword>
<gene>
    <name evidence="5" type="ORF">FLAG1_07088</name>
</gene>
<accession>A0A0N0V6D2</accession>
<proteinExistence type="predicted"/>
<dbReference type="PANTHER" id="PTHR24189">
    <property type="entry name" value="MYOTROPHIN"/>
    <property type="match status" value="1"/>
</dbReference>
<evidence type="ECO:0000256" key="1">
    <source>
        <dbReference type="ARBA" id="ARBA00022737"/>
    </source>
</evidence>
<dbReference type="Gene3D" id="1.25.40.20">
    <property type="entry name" value="Ankyrin repeat-containing domain"/>
    <property type="match status" value="1"/>
</dbReference>
<comment type="caution">
    <text evidence="5">The sequence shown here is derived from an EMBL/GenBank/DDBJ whole genome shotgun (WGS) entry which is preliminary data.</text>
</comment>
<dbReference type="InterPro" id="IPR036770">
    <property type="entry name" value="Ankyrin_rpt-contain_sf"/>
</dbReference>
<dbReference type="PROSITE" id="PS50088">
    <property type="entry name" value="ANK_REPEAT"/>
    <property type="match status" value="1"/>
</dbReference>
<feature type="domain" description="F-box" evidence="4">
    <location>
        <begin position="8"/>
        <end position="53"/>
    </location>
</feature>
<evidence type="ECO:0000313" key="5">
    <source>
        <dbReference type="EMBL" id="KPA40061.1"/>
    </source>
</evidence>
<reference evidence="5 6" key="1">
    <citation type="submission" date="2015-04" db="EMBL/GenBank/DDBJ databases">
        <title>The draft genome sequence of Fusarium langsethiae, a T-2/HT-2 mycotoxin producer.</title>
        <authorList>
            <person name="Lysoe E."/>
            <person name="Divon H.H."/>
            <person name="Terzi V."/>
            <person name="Orru L."/>
            <person name="Lamontanara A."/>
            <person name="Kolseth A.-K."/>
            <person name="Frandsen R.J."/>
            <person name="Nielsen K."/>
            <person name="Thrane U."/>
        </authorList>
    </citation>
    <scope>NUCLEOTIDE SEQUENCE [LARGE SCALE GENOMIC DNA]</scope>
    <source>
        <strain evidence="5 6">Fl201059</strain>
    </source>
</reference>
<protein>
    <recommendedName>
        <fullName evidence="4">F-box domain-containing protein</fullName>
    </recommendedName>
</protein>
<dbReference type="Proteomes" id="UP000037904">
    <property type="component" value="Unassembled WGS sequence"/>
</dbReference>
<dbReference type="SMART" id="SM00248">
    <property type="entry name" value="ANK"/>
    <property type="match status" value="2"/>
</dbReference>
<dbReference type="SUPFAM" id="SSF48403">
    <property type="entry name" value="Ankyrin repeat"/>
    <property type="match status" value="1"/>
</dbReference>
<dbReference type="InterPro" id="IPR001810">
    <property type="entry name" value="F-box_dom"/>
</dbReference>
<dbReference type="EMBL" id="JXCE01000155">
    <property type="protein sequence ID" value="KPA40061.1"/>
    <property type="molecule type" value="Genomic_DNA"/>
</dbReference>
<dbReference type="AlphaFoldDB" id="A0A0N0V6D2"/>
<dbReference type="InterPro" id="IPR050745">
    <property type="entry name" value="Multifunctional_regulatory"/>
</dbReference>